<dbReference type="AlphaFoldDB" id="A0A9P7GHU3"/>
<accession>A0A9P7GHU3</accession>
<organism evidence="1 2">
    <name type="scientific">Sphagnurus paluster</name>
    <dbReference type="NCBI Taxonomy" id="117069"/>
    <lineage>
        <taxon>Eukaryota</taxon>
        <taxon>Fungi</taxon>
        <taxon>Dikarya</taxon>
        <taxon>Basidiomycota</taxon>
        <taxon>Agaricomycotina</taxon>
        <taxon>Agaricomycetes</taxon>
        <taxon>Agaricomycetidae</taxon>
        <taxon>Agaricales</taxon>
        <taxon>Tricholomatineae</taxon>
        <taxon>Lyophyllaceae</taxon>
        <taxon>Sphagnurus</taxon>
    </lineage>
</organism>
<gene>
    <name evidence="1" type="ORF">H0H81_012742</name>
</gene>
<reference evidence="1" key="1">
    <citation type="submission" date="2021-02" db="EMBL/GenBank/DDBJ databases">
        <authorList>
            <person name="Nieuwenhuis M."/>
            <person name="Van De Peppel L.J.J."/>
        </authorList>
    </citation>
    <scope>NUCLEOTIDE SEQUENCE</scope>
    <source>
        <strain evidence="1">D49</strain>
    </source>
</reference>
<evidence type="ECO:0000313" key="1">
    <source>
        <dbReference type="EMBL" id="KAG5650286.1"/>
    </source>
</evidence>
<name>A0A9P7GHU3_9AGAR</name>
<dbReference type="EMBL" id="JABCKI010000494">
    <property type="protein sequence ID" value="KAG5650286.1"/>
    <property type="molecule type" value="Genomic_DNA"/>
</dbReference>
<keyword evidence="2" id="KW-1185">Reference proteome</keyword>
<sequence length="167" mass="18348">MSTPAHSASLAVHTIGSLIESLDEAWDDFVADLDTGDNVADQVPFLASRLKTLASWPVGYLGIWASEDAACVRLLEFVRKKGLENVYPLLAVAWTEKQRHKWTQCMQLHAENPEACFEDEVLTGSRGPSISRPSASPFVFGSQPLVLTLLSPRLVELPMPEVLTSRS</sequence>
<comment type="caution">
    <text evidence="1">The sequence shown here is derived from an EMBL/GenBank/DDBJ whole genome shotgun (WGS) entry which is preliminary data.</text>
</comment>
<evidence type="ECO:0000313" key="2">
    <source>
        <dbReference type="Proteomes" id="UP000717328"/>
    </source>
</evidence>
<protein>
    <submittedName>
        <fullName evidence="1">Uncharacterized protein</fullName>
    </submittedName>
</protein>
<dbReference type="Proteomes" id="UP000717328">
    <property type="component" value="Unassembled WGS sequence"/>
</dbReference>
<proteinExistence type="predicted"/>
<reference evidence="1" key="2">
    <citation type="submission" date="2021-10" db="EMBL/GenBank/DDBJ databases">
        <title>Phylogenomics reveals ancestral predisposition of the termite-cultivated fungus Termitomyces towards a domesticated lifestyle.</title>
        <authorList>
            <person name="Auxier B."/>
            <person name="Grum-Grzhimaylo A."/>
            <person name="Cardenas M.E."/>
            <person name="Lodge J.D."/>
            <person name="Laessoe T."/>
            <person name="Pedersen O."/>
            <person name="Smith M.E."/>
            <person name="Kuyper T.W."/>
            <person name="Franco-Molano E.A."/>
            <person name="Baroni T.J."/>
            <person name="Aanen D.K."/>
        </authorList>
    </citation>
    <scope>NUCLEOTIDE SEQUENCE</scope>
    <source>
        <strain evidence="1">D49</strain>
    </source>
</reference>